<dbReference type="Proteomes" id="UP000011083">
    <property type="component" value="Unassembled WGS sequence"/>
</dbReference>
<dbReference type="STRING" id="1257118.L8HJ77"/>
<gene>
    <name evidence="2" type="ORF">ACA1_289990</name>
</gene>
<protein>
    <submittedName>
        <fullName evidence="2">Uncharacterized protein</fullName>
    </submittedName>
</protein>
<dbReference type="GeneID" id="14926291"/>
<dbReference type="GO" id="GO:0005730">
    <property type="term" value="C:nucleolus"/>
    <property type="evidence" value="ECO:0007669"/>
    <property type="project" value="TreeGrafter"/>
</dbReference>
<feature type="region of interest" description="Disordered" evidence="1">
    <location>
        <begin position="100"/>
        <end position="123"/>
    </location>
</feature>
<dbReference type="OrthoDB" id="10252032at2759"/>
<accession>L8HJ77</accession>
<sequence>MKKQASKSKGLLDDGEEEMQLTINEDFAKQYERKKKSEEITQAKETIKRLEEELSSDESDDEEEDEVGLLDPLAEDQFLRILPLLAKKDPKLYEKDITFFPPAPAADAPGNGPAKPQPDPKAKQPFLLKNYVKGAVLKPTDEDLRSRKREAGGTKEKPVLLKDFIRETLLKEGSEGLLESDEEDEGFKKPAPKNHIIKALSHVEEQEMLKKQFLEAGEKLVADDDGDDGDDNDEDGFLKLRSKSKAEREKEEKEDEEFWKAEEKRTGKKQGSGDDVLSSFWLGGDLDDNEKFLRNYILNNGWIDKEEGKIPTYEQILQEVTDTCPTRTD</sequence>
<feature type="compositionally biased region" description="Low complexity" evidence="1">
    <location>
        <begin position="105"/>
        <end position="114"/>
    </location>
</feature>
<name>L8HJ77_ACACF</name>
<dbReference type="PANTHER" id="PTHR14490">
    <property type="entry name" value="ZINC FINGER, ZZ TYPE"/>
    <property type="match status" value="1"/>
</dbReference>
<proteinExistence type="predicted"/>
<evidence type="ECO:0000313" key="2">
    <source>
        <dbReference type="EMBL" id="ELR25245.1"/>
    </source>
</evidence>
<dbReference type="RefSeq" id="XP_004368000.1">
    <property type="nucleotide sequence ID" value="XM_004367943.1"/>
</dbReference>
<dbReference type="VEuPathDB" id="AmoebaDB:ACA1_289990"/>
<feature type="region of interest" description="Disordered" evidence="1">
    <location>
        <begin position="220"/>
        <end position="275"/>
    </location>
</feature>
<dbReference type="EMBL" id="KB007805">
    <property type="protein sequence ID" value="ELR25245.1"/>
    <property type="molecule type" value="Genomic_DNA"/>
</dbReference>
<feature type="region of interest" description="Disordered" evidence="1">
    <location>
        <begin position="172"/>
        <end position="193"/>
    </location>
</feature>
<dbReference type="AlphaFoldDB" id="L8HJ77"/>
<dbReference type="KEGG" id="acan:ACA1_289990"/>
<dbReference type="InterPro" id="IPR018034">
    <property type="entry name" value="Kri1"/>
</dbReference>
<feature type="compositionally biased region" description="Acidic residues" evidence="1">
    <location>
        <begin position="53"/>
        <end position="68"/>
    </location>
</feature>
<feature type="region of interest" description="Disordered" evidence="1">
    <location>
        <begin position="48"/>
        <end position="71"/>
    </location>
</feature>
<keyword evidence="3" id="KW-1185">Reference proteome</keyword>
<organism evidence="2 3">
    <name type="scientific">Acanthamoeba castellanii (strain ATCC 30010 / Neff)</name>
    <dbReference type="NCBI Taxonomy" id="1257118"/>
    <lineage>
        <taxon>Eukaryota</taxon>
        <taxon>Amoebozoa</taxon>
        <taxon>Discosea</taxon>
        <taxon>Longamoebia</taxon>
        <taxon>Centramoebida</taxon>
        <taxon>Acanthamoebidae</taxon>
        <taxon>Acanthamoeba</taxon>
    </lineage>
</organism>
<dbReference type="GO" id="GO:0030686">
    <property type="term" value="C:90S preribosome"/>
    <property type="evidence" value="ECO:0007669"/>
    <property type="project" value="TreeGrafter"/>
</dbReference>
<dbReference type="GO" id="GO:0000447">
    <property type="term" value="P:endonucleolytic cleavage in ITS1 to separate SSU-rRNA from 5.8S rRNA and LSU-rRNA from tricistronic rRNA transcript (SSU-rRNA, 5.8S rRNA, LSU-rRNA)"/>
    <property type="evidence" value="ECO:0007669"/>
    <property type="project" value="TreeGrafter"/>
</dbReference>
<feature type="compositionally biased region" description="Acidic residues" evidence="1">
    <location>
        <begin position="223"/>
        <end position="235"/>
    </location>
</feature>
<evidence type="ECO:0000313" key="3">
    <source>
        <dbReference type="Proteomes" id="UP000011083"/>
    </source>
</evidence>
<evidence type="ECO:0000256" key="1">
    <source>
        <dbReference type="SAM" id="MobiDB-lite"/>
    </source>
</evidence>
<reference evidence="2 3" key="1">
    <citation type="journal article" date="2013" name="Genome Biol.">
        <title>Genome of Acanthamoeba castellanii highlights extensive lateral gene transfer and early evolution of tyrosine kinase signaling.</title>
        <authorList>
            <person name="Clarke M."/>
            <person name="Lohan A.J."/>
            <person name="Liu B."/>
            <person name="Lagkouvardos I."/>
            <person name="Roy S."/>
            <person name="Zafar N."/>
            <person name="Bertelli C."/>
            <person name="Schilde C."/>
            <person name="Kianianmomeni A."/>
            <person name="Burglin T.R."/>
            <person name="Frech C."/>
            <person name="Turcotte B."/>
            <person name="Kopec K.O."/>
            <person name="Synnott J.M."/>
            <person name="Choo C."/>
            <person name="Paponov I."/>
            <person name="Finkler A."/>
            <person name="Soon Heng Tan C."/>
            <person name="Hutchins A.P."/>
            <person name="Weinmeier T."/>
            <person name="Rattei T."/>
            <person name="Chu J.S."/>
            <person name="Gimenez G."/>
            <person name="Irimia M."/>
            <person name="Rigden D.J."/>
            <person name="Fitzpatrick D.A."/>
            <person name="Lorenzo-Morales J."/>
            <person name="Bateman A."/>
            <person name="Chiu C.H."/>
            <person name="Tang P."/>
            <person name="Hegemann P."/>
            <person name="Fromm H."/>
            <person name="Raoult D."/>
            <person name="Greub G."/>
            <person name="Miranda-Saavedra D."/>
            <person name="Chen N."/>
            <person name="Nash P."/>
            <person name="Ginger M.L."/>
            <person name="Horn M."/>
            <person name="Schaap P."/>
            <person name="Caler L."/>
            <person name="Loftus B."/>
        </authorList>
    </citation>
    <scope>NUCLEOTIDE SEQUENCE [LARGE SCALE GENOMIC DNA]</scope>
    <source>
        <strain evidence="2 3">Neff</strain>
    </source>
</reference>
<dbReference type="PANTHER" id="PTHR14490:SF5">
    <property type="entry name" value="PROTEIN KRI1 HOMOLOG"/>
    <property type="match status" value="1"/>
</dbReference>